<dbReference type="PANTHER" id="PTHR11599">
    <property type="entry name" value="PROTEASOME SUBUNIT ALPHA/BETA"/>
    <property type="match status" value="1"/>
</dbReference>
<dbReference type="GO" id="GO:0000502">
    <property type="term" value="C:proteasome complex"/>
    <property type="evidence" value="ECO:0007669"/>
    <property type="project" value="UniProtKB-KW"/>
</dbReference>
<evidence type="ECO:0000259" key="4">
    <source>
        <dbReference type="PROSITE" id="PS00388"/>
    </source>
</evidence>
<dbReference type="InterPro" id="IPR001353">
    <property type="entry name" value="Proteasome_sua/b"/>
</dbReference>
<keyword evidence="5" id="KW-1185">Reference proteome</keyword>
<evidence type="ECO:0000256" key="3">
    <source>
        <dbReference type="RuleBase" id="RU000551"/>
    </source>
</evidence>
<name>A0ABM0JWW3_APLCA</name>
<feature type="domain" description="Proteasome alpha-type subunits" evidence="4">
    <location>
        <begin position="8"/>
        <end position="30"/>
    </location>
</feature>
<dbReference type="InterPro" id="IPR000426">
    <property type="entry name" value="Proteasome_asu_N"/>
</dbReference>
<dbReference type="SUPFAM" id="SSF56235">
    <property type="entry name" value="N-terminal nucleophile aminohydrolases (Ntn hydrolases)"/>
    <property type="match status" value="1"/>
</dbReference>
<keyword evidence="3" id="KW-0539">Nucleus</keyword>
<accession>A0ABM0JWW3</accession>
<dbReference type="InterPro" id="IPR029055">
    <property type="entry name" value="Ntn_hydrolases_N"/>
</dbReference>
<comment type="subunit">
    <text evidence="3">The 26S proteasome consists of a 20S proteasome core and two 19S regulatory subunits.</text>
</comment>
<organism evidence="5 6">
    <name type="scientific">Aplysia californica</name>
    <name type="common">California sea hare</name>
    <dbReference type="NCBI Taxonomy" id="6500"/>
    <lineage>
        <taxon>Eukaryota</taxon>
        <taxon>Metazoa</taxon>
        <taxon>Spiralia</taxon>
        <taxon>Lophotrochozoa</taxon>
        <taxon>Mollusca</taxon>
        <taxon>Gastropoda</taxon>
        <taxon>Heterobranchia</taxon>
        <taxon>Euthyneura</taxon>
        <taxon>Tectipleura</taxon>
        <taxon>Aplysiida</taxon>
        <taxon>Aplysioidea</taxon>
        <taxon>Aplysiidae</taxon>
        <taxon>Aplysia</taxon>
    </lineage>
</organism>
<dbReference type="Gene3D" id="3.60.20.10">
    <property type="entry name" value="Glutamine Phosphoribosylpyrophosphate, subunit 1, domain 1"/>
    <property type="match status" value="1"/>
</dbReference>
<dbReference type="Pfam" id="PF00227">
    <property type="entry name" value="Proteasome"/>
    <property type="match status" value="1"/>
</dbReference>
<comment type="similarity">
    <text evidence="2 3">Belongs to the peptidase T1A family.</text>
</comment>
<keyword evidence="3" id="KW-0963">Cytoplasm</keyword>
<evidence type="ECO:0000256" key="1">
    <source>
        <dbReference type="ARBA" id="ARBA00022942"/>
    </source>
</evidence>
<dbReference type="CDD" id="cd03751">
    <property type="entry name" value="proteasome_alpha_type_3"/>
    <property type="match status" value="1"/>
</dbReference>
<evidence type="ECO:0000313" key="5">
    <source>
        <dbReference type="Proteomes" id="UP000694888"/>
    </source>
</evidence>
<dbReference type="Proteomes" id="UP000694888">
    <property type="component" value="Unplaced"/>
</dbReference>
<gene>
    <name evidence="6" type="primary">LOC101856825</name>
</gene>
<dbReference type="RefSeq" id="XP_005103446.1">
    <property type="nucleotide sequence ID" value="XM_005103389.3"/>
</dbReference>
<dbReference type="InterPro" id="IPR050115">
    <property type="entry name" value="Proteasome_alpha"/>
</dbReference>
<evidence type="ECO:0000313" key="6">
    <source>
        <dbReference type="RefSeq" id="XP_005103446.1"/>
    </source>
</evidence>
<evidence type="ECO:0000256" key="2">
    <source>
        <dbReference type="PROSITE-ProRule" id="PRU00808"/>
    </source>
</evidence>
<dbReference type="InterPro" id="IPR023332">
    <property type="entry name" value="Proteasome_alpha-type"/>
</dbReference>
<proteinExistence type="inferred from homology"/>
<dbReference type="PROSITE" id="PS51475">
    <property type="entry name" value="PROTEASOME_ALPHA_2"/>
    <property type="match status" value="1"/>
</dbReference>
<dbReference type="PROSITE" id="PS00388">
    <property type="entry name" value="PROTEASOME_ALPHA_1"/>
    <property type="match status" value="1"/>
</dbReference>
<dbReference type="GeneID" id="101856825"/>
<dbReference type="Pfam" id="PF10584">
    <property type="entry name" value="Proteasome_A_N"/>
    <property type="match status" value="1"/>
</dbReference>
<reference evidence="6" key="1">
    <citation type="submission" date="2025-08" db="UniProtKB">
        <authorList>
            <consortium name="RefSeq"/>
        </authorList>
    </citation>
    <scope>IDENTIFICATION</scope>
</reference>
<protein>
    <recommendedName>
        <fullName evidence="3">Proteasome subunit alpha type</fullName>
    </recommendedName>
</protein>
<comment type="subcellular location">
    <subcellularLocation>
        <location evidence="3">Cytoplasm</location>
    </subcellularLocation>
    <subcellularLocation>
        <location evidence="3">Nucleus</location>
    </subcellularLocation>
</comment>
<dbReference type="SMART" id="SM00948">
    <property type="entry name" value="Proteasome_A_N"/>
    <property type="match status" value="1"/>
</dbReference>
<sequence>MSSIGTGYDLSASQFSPDGRVFQVEYAQKAVENSGTAVGIRGKDGVVFGVEKLITSKLYESGDNKRILNVDRHVGAAVAGLNADARHLVERAREEASTYRHNYGDPIPLKHLTDRVSGYVHAHTLYSYARPFGVCMIMGSMEQGGPQMYLVEPSGVSWGYHGCAIGKAKQNAKTEIEKLKMKDLSIQDLVKEVAKIIYIVHDEVKDKSFELELSWVGEVTGGKHELVPPEVFIEAEKYAKEALEESDDSDEEDL</sequence>
<keyword evidence="1 2" id="KW-0647">Proteasome</keyword>